<proteinExistence type="predicted"/>
<keyword evidence="5" id="KW-0812">Transmembrane</keyword>
<evidence type="ECO:0000313" key="7">
    <source>
        <dbReference type="EMBL" id="KAK9134169.1"/>
    </source>
</evidence>
<dbReference type="AlphaFoldDB" id="A0AAP0P8P8"/>
<gene>
    <name evidence="7" type="ORF">Syun_013499</name>
</gene>
<dbReference type="GO" id="GO:0046983">
    <property type="term" value="F:protein dimerization activity"/>
    <property type="evidence" value="ECO:0007669"/>
    <property type="project" value="InterPro"/>
</dbReference>
<dbReference type="InterPro" id="IPR036638">
    <property type="entry name" value="HLH_DNA-bd_sf"/>
</dbReference>
<dbReference type="EMBL" id="JBBNAF010000006">
    <property type="protein sequence ID" value="KAK9134169.1"/>
    <property type="molecule type" value="Genomic_DNA"/>
</dbReference>
<protein>
    <recommendedName>
        <fullName evidence="6">BHLH domain-containing protein</fullName>
    </recommendedName>
</protein>
<keyword evidence="2" id="KW-0804">Transcription</keyword>
<dbReference type="SMART" id="SM00353">
    <property type="entry name" value="HLH"/>
    <property type="match status" value="1"/>
</dbReference>
<keyword evidence="5" id="KW-0472">Membrane</keyword>
<dbReference type="PANTHER" id="PTHR45959">
    <property type="entry name" value="BHLH TRANSCRIPTION FACTOR"/>
    <property type="match status" value="1"/>
</dbReference>
<evidence type="ECO:0000256" key="4">
    <source>
        <dbReference type="SAM" id="MobiDB-lite"/>
    </source>
</evidence>
<dbReference type="Proteomes" id="UP001420932">
    <property type="component" value="Unassembled WGS sequence"/>
</dbReference>
<organism evidence="7 8">
    <name type="scientific">Stephania yunnanensis</name>
    <dbReference type="NCBI Taxonomy" id="152371"/>
    <lineage>
        <taxon>Eukaryota</taxon>
        <taxon>Viridiplantae</taxon>
        <taxon>Streptophyta</taxon>
        <taxon>Embryophyta</taxon>
        <taxon>Tracheophyta</taxon>
        <taxon>Spermatophyta</taxon>
        <taxon>Magnoliopsida</taxon>
        <taxon>Ranunculales</taxon>
        <taxon>Menispermaceae</taxon>
        <taxon>Menispermoideae</taxon>
        <taxon>Cissampelideae</taxon>
        <taxon>Stephania</taxon>
    </lineage>
</organism>
<dbReference type="SUPFAM" id="SSF47459">
    <property type="entry name" value="HLH, helix-loop-helix DNA-binding domain"/>
    <property type="match status" value="1"/>
</dbReference>
<comment type="caution">
    <text evidence="7">The sequence shown here is derived from an EMBL/GenBank/DDBJ whole genome shotgun (WGS) entry which is preliminary data.</text>
</comment>
<evidence type="ECO:0000256" key="3">
    <source>
        <dbReference type="SAM" id="Coils"/>
    </source>
</evidence>
<dbReference type="Pfam" id="PF00010">
    <property type="entry name" value="HLH"/>
    <property type="match status" value="1"/>
</dbReference>
<dbReference type="PROSITE" id="PS50888">
    <property type="entry name" value="BHLH"/>
    <property type="match status" value="1"/>
</dbReference>
<keyword evidence="8" id="KW-1185">Reference proteome</keyword>
<dbReference type="PANTHER" id="PTHR45959:SF2">
    <property type="entry name" value="BHLH TRANSCRIPTION FACTOR"/>
    <property type="match status" value="1"/>
</dbReference>
<feature type="domain" description="BHLH" evidence="6">
    <location>
        <begin position="164"/>
        <end position="213"/>
    </location>
</feature>
<dbReference type="CDD" id="cd11452">
    <property type="entry name" value="bHLH_AtNAI1_like"/>
    <property type="match status" value="1"/>
</dbReference>
<keyword evidence="5" id="KW-1133">Transmembrane helix</keyword>
<evidence type="ECO:0000256" key="5">
    <source>
        <dbReference type="SAM" id="Phobius"/>
    </source>
</evidence>
<evidence type="ECO:0000259" key="6">
    <source>
        <dbReference type="PROSITE" id="PS50888"/>
    </source>
</evidence>
<keyword evidence="1" id="KW-0805">Transcription regulation</keyword>
<keyword evidence="3" id="KW-0175">Coiled coil</keyword>
<feature type="coiled-coil region" evidence="3">
    <location>
        <begin position="203"/>
        <end position="230"/>
    </location>
</feature>
<evidence type="ECO:0000313" key="8">
    <source>
        <dbReference type="Proteomes" id="UP001420932"/>
    </source>
</evidence>
<name>A0AAP0P8P8_9MAGN</name>
<dbReference type="Gene3D" id="4.10.280.10">
    <property type="entry name" value="Helix-loop-helix DNA-binding domain"/>
    <property type="match status" value="1"/>
</dbReference>
<reference evidence="7 8" key="1">
    <citation type="submission" date="2024-01" db="EMBL/GenBank/DDBJ databases">
        <title>Genome assemblies of Stephania.</title>
        <authorList>
            <person name="Yang L."/>
        </authorList>
    </citation>
    <scope>NUCLEOTIDE SEQUENCE [LARGE SCALE GENOMIC DNA]</scope>
    <source>
        <strain evidence="7">YNDBR</strain>
        <tissue evidence="7">Leaf</tissue>
    </source>
</reference>
<feature type="transmembrane region" description="Helical" evidence="5">
    <location>
        <begin position="321"/>
        <end position="340"/>
    </location>
</feature>
<evidence type="ECO:0000256" key="1">
    <source>
        <dbReference type="ARBA" id="ARBA00023015"/>
    </source>
</evidence>
<sequence length="345" mass="38733">MEDPNVYTNQGQMSFLDHHHQYHHEYLIDNTQHIAAAALGSGDHSTYSTVKRTFSTHHSSMETPRVDQGRPSKLVKTNSWNSLSSSVHDISNINASDSPNNNILSFGSSSDSLLANISHHNKQQQQYDESMMSEVVKANYVNHHSYACNKGSRPSIANIRPPHHSSRDHIMAERKRREKLSQRFIALSAILPNLKKMDKASVLGDAIKYMKQLQEKVDTLEEKLAKKSTTVVESAIFVKKCLVILDDSKNNGTSDHNSSNKDDDDGDESNNVDHGQQPLPEIEVRVCGNNVLIRIHCEKHKCVLLKILSLWKLISTSLSPILISCLLVILLSTLPSWLGWMKKIA</sequence>
<dbReference type="InterPro" id="IPR052610">
    <property type="entry name" value="bHLH_transcription_regulator"/>
</dbReference>
<feature type="region of interest" description="Disordered" evidence="4">
    <location>
        <begin position="252"/>
        <end position="276"/>
    </location>
</feature>
<dbReference type="InterPro" id="IPR011598">
    <property type="entry name" value="bHLH_dom"/>
</dbReference>
<accession>A0AAP0P8P8</accession>
<evidence type="ECO:0000256" key="2">
    <source>
        <dbReference type="ARBA" id="ARBA00023163"/>
    </source>
</evidence>